<evidence type="ECO:0000313" key="3">
    <source>
        <dbReference type="Proteomes" id="UP000245771"/>
    </source>
</evidence>
<dbReference type="GeneID" id="37019687"/>
<name>A0A316V5Q9_9BASI</name>
<feature type="compositionally biased region" description="Low complexity" evidence="1">
    <location>
        <begin position="189"/>
        <end position="201"/>
    </location>
</feature>
<feature type="region of interest" description="Disordered" evidence="1">
    <location>
        <begin position="47"/>
        <end position="112"/>
    </location>
</feature>
<dbReference type="EMBL" id="KZ819605">
    <property type="protein sequence ID" value="PWN32917.1"/>
    <property type="molecule type" value="Genomic_DNA"/>
</dbReference>
<accession>A0A316V5Q9</accession>
<organism evidence="2 3">
    <name type="scientific">Meira miltonrushii</name>
    <dbReference type="NCBI Taxonomy" id="1280837"/>
    <lineage>
        <taxon>Eukaryota</taxon>
        <taxon>Fungi</taxon>
        <taxon>Dikarya</taxon>
        <taxon>Basidiomycota</taxon>
        <taxon>Ustilaginomycotina</taxon>
        <taxon>Exobasidiomycetes</taxon>
        <taxon>Exobasidiales</taxon>
        <taxon>Brachybasidiaceae</taxon>
        <taxon>Meira</taxon>
    </lineage>
</organism>
<evidence type="ECO:0000256" key="1">
    <source>
        <dbReference type="SAM" id="MobiDB-lite"/>
    </source>
</evidence>
<sequence length="392" mass="40842">MLQPLAIHSGLEAILASRSSPADIALIVLNESGALYAQAHLDAIQSNSKDHAGPSKVQQTPVKRAQNEVERQQRQRQPGLASLMSIDAGKRYKDDKSKSEDEDATKQDSLPINLTRDERARVLGGRACQAWTEEAARVRRMHATATGRFSAIASSTGPSVISGGGSSSAAGSAGGSKITPLTRFDEQAQKAASAAGDEGAATNSGSRSMQTANSTTSNGDRDGAAIAVEDEADTQEGIALPMAILGMPLQPDVEGPDVAPLLLEDELGATLVLPLLPLGALAPETQSPISPYNPSHAILLLVLSTRSNVNKSTPTQTGSALANSTLSQDEWNQMHDCAQAFASFISPALRKAFGTRGELLPDDHPGIVAPGGTTIFSDDRESLASADVSHAV</sequence>
<feature type="compositionally biased region" description="Basic and acidic residues" evidence="1">
    <location>
        <begin position="88"/>
        <end position="99"/>
    </location>
</feature>
<evidence type="ECO:0000313" key="2">
    <source>
        <dbReference type="EMBL" id="PWN32917.1"/>
    </source>
</evidence>
<dbReference type="Proteomes" id="UP000245771">
    <property type="component" value="Unassembled WGS sequence"/>
</dbReference>
<feature type="region of interest" description="Disordered" evidence="1">
    <location>
        <begin position="154"/>
        <end position="222"/>
    </location>
</feature>
<reference evidence="2 3" key="1">
    <citation type="journal article" date="2018" name="Mol. Biol. Evol.">
        <title>Broad Genomic Sampling Reveals a Smut Pathogenic Ancestry of the Fungal Clade Ustilaginomycotina.</title>
        <authorList>
            <person name="Kijpornyongpan T."/>
            <person name="Mondo S.J."/>
            <person name="Barry K."/>
            <person name="Sandor L."/>
            <person name="Lee J."/>
            <person name="Lipzen A."/>
            <person name="Pangilinan J."/>
            <person name="LaButti K."/>
            <person name="Hainaut M."/>
            <person name="Henrissat B."/>
            <person name="Grigoriev I.V."/>
            <person name="Spatafora J.W."/>
            <person name="Aime M.C."/>
        </authorList>
    </citation>
    <scope>NUCLEOTIDE SEQUENCE [LARGE SCALE GENOMIC DNA]</scope>
    <source>
        <strain evidence="2 3">MCA 3882</strain>
    </source>
</reference>
<feature type="compositionally biased region" description="Polar residues" evidence="1">
    <location>
        <begin position="202"/>
        <end position="218"/>
    </location>
</feature>
<dbReference type="InParanoid" id="A0A316V5Q9"/>
<protein>
    <submittedName>
        <fullName evidence="2">Uncharacterized protein</fullName>
    </submittedName>
</protein>
<dbReference type="AlphaFoldDB" id="A0A316V5Q9"/>
<keyword evidence="3" id="KW-1185">Reference proteome</keyword>
<gene>
    <name evidence="2" type="ORF">FA14DRAFT_157609</name>
</gene>
<dbReference type="RefSeq" id="XP_025353219.1">
    <property type="nucleotide sequence ID" value="XM_025497906.1"/>
</dbReference>
<proteinExistence type="predicted"/>